<dbReference type="GO" id="GO:0006281">
    <property type="term" value="P:DNA repair"/>
    <property type="evidence" value="ECO:0007669"/>
    <property type="project" value="InterPro"/>
</dbReference>
<dbReference type="Pfam" id="PF17768">
    <property type="entry name" value="RecJ_OB"/>
    <property type="match status" value="1"/>
</dbReference>
<evidence type="ECO:0000259" key="8">
    <source>
        <dbReference type="Pfam" id="PF17768"/>
    </source>
</evidence>
<evidence type="ECO:0000313" key="10">
    <source>
        <dbReference type="Proteomes" id="UP000190105"/>
    </source>
</evidence>
<dbReference type="InterPro" id="IPR004610">
    <property type="entry name" value="RecJ"/>
</dbReference>
<evidence type="ECO:0000259" key="7">
    <source>
        <dbReference type="Pfam" id="PF02272"/>
    </source>
</evidence>
<dbReference type="InterPro" id="IPR041122">
    <property type="entry name" value="RecJ_OB"/>
</dbReference>
<dbReference type="GO" id="GO:0008409">
    <property type="term" value="F:5'-3' exonuclease activity"/>
    <property type="evidence" value="ECO:0007669"/>
    <property type="project" value="InterPro"/>
</dbReference>
<proteinExistence type="inferred from homology"/>
<dbReference type="Gene3D" id="3.90.1640.30">
    <property type="match status" value="1"/>
</dbReference>
<feature type="domain" description="DDH" evidence="6">
    <location>
        <begin position="77"/>
        <end position="227"/>
    </location>
</feature>
<dbReference type="Proteomes" id="UP000190105">
    <property type="component" value="Unassembled WGS sequence"/>
</dbReference>
<feature type="domain" description="DHHA1" evidence="7">
    <location>
        <begin position="354"/>
        <end position="444"/>
    </location>
</feature>
<dbReference type="Pfam" id="PF02272">
    <property type="entry name" value="DHHA1"/>
    <property type="match status" value="1"/>
</dbReference>
<dbReference type="PANTHER" id="PTHR30255:SF2">
    <property type="entry name" value="SINGLE-STRANDED-DNA-SPECIFIC EXONUCLEASE RECJ"/>
    <property type="match status" value="1"/>
</dbReference>
<dbReference type="STRING" id="1147123.SAMN05443428_10418"/>
<accession>A0A1T4WV33</accession>
<evidence type="ECO:0000256" key="5">
    <source>
        <dbReference type="ARBA" id="ARBA00022839"/>
    </source>
</evidence>
<dbReference type="EMBL" id="FUYH01000004">
    <property type="protein sequence ID" value="SKA81109.1"/>
    <property type="molecule type" value="Genomic_DNA"/>
</dbReference>
<feature type="domain" description="RecJ OB" evidence="8">
    <location>
        <begin position="460"/>
        <end position="583"/>
    </location>
</feature>
<keyword evidence="5 9" id="KW-0269">Exonuclease</keyword>
<dbReference type="InterPro" id="IPR051673">
    <property type="entry name" value="SSDNA_exonuclease_RecJ"/>
</dbReference>
<evidence type="ECO:0000256" key="4">
    <source>
        <dbReference type="ARBA" id="ARBA00022801"/>
    </source>
</evidence>
<keyword evidence="4" id="KW-0378">Hydrolase</keyword>
<sequence>MEKWMLKNINADVKNISQKLGISEVLCRVLLNRGITDYYAAKSFIESNEKYMLNPILMKDIEKGVEIILDSIKDKSKIAVIGDYDVDGVISTFMLYSSLKRIGAEVIYEIPHRINDGYGINKNIIDKVLKEGAKTIITCDNGISAIEPINYAKEKGLKVVVTDHHDVPFEERDNERVYLNSNADAIINPKQMDCSYPFKQLCGAGVVLKFIQLLYEKKGIDKKESDAFIEYAAVATVCDVVDLTGENRIIVKRGLEFINNSKNIGLRSLIKVSGLENKKITTYHLGFIIGPCINATGRLDIAKKGVELLLTCDEYKALEYAKELVELNNERKNMTLKGVKEVLEEIENSSLKDDKIIVVYNKEIHESIAGIIAGRIKENYNKPTIVLTCGEECVKGSGRSIESYNIFEGLLKCSDILIKYGGHPMAAGLSLEEKNIELLRRRLNDDSNLTDEDLIRKITLDMHLPIDKITIEIAEELKLLEPFGKGNEKPLFGEKNVKLLRAIKIGDGNFLKFKLCNKENIASIDGLYFGDIDEFEAFVIGKYGKDELNNLYNGLPNNIIIDVAFNLDVNEYMGYKTVQLIIQSYR</sequence>
<evidence type="ECO:0000256" key="2">
    <source>
        <dbReference type="ARBA" id="ARBA00019841"/>
    </source>
</evidence>
<evidence type="ECO:0000313" key="9">
    <source>
        <dbReference type="EMBL" id="SKA81109.1"/>
    </source>
</evidence>
<evidence type="ECO:0000259" key="6">
    <source>
        <dbReference type="Pfam" id="PF01368"/>
    </source>
</evidence>
<evidence type="ECO:0000256" key="3">
    <source>
        <dbReference type="ARBA" id="ARBA00022722"/>
    </source>
</evidence>
<keyword evidence="3" id="KW-0540">Nuclease</keyword>
<dbReference type="PANTHER" id="PTHR30255">
    <property type="entry name" value="SINGLE-STRANDED-DNA-SPECIFIC EXONUCLEASE RECJ"/>
    <property type="match status" value="1"/>
</dbReference>
<protein>
    <recommendedName>
        <fullName evidence="2">Single-stranded-DNA-specific exonuclease RecJ</fullName>
    </recommendedName>
</protein>
<reference evidence="10" key="1">
    <citation type="submission" date="2017-02" db="EMBL/GenBank/DDBJ databases">
        <authorList>
            <person name="Varghese N."/>
            <person name="Submissions S."/>
        </authorList>
    </citation>
    <scope>NUCLEOTIDE SEQUENCE [LARGE SCALE GENOMIC DNA]</scope>
    <source>
        <strain evidence="10">USBA 833</strain>
    </source>
</reference>
<keyword evidence="10" id="KW-1185">Reference proteome</keyword>
<dbReference type="InterPro" id="IPR001667">
    <property type="entry name" value="DDH_dom"/>
</dbReference>
<dbReference type="InterPro" id="IPR003156">
    <property type="entry name" value="DHHA1_dom"/>
</dbReference>
<dbReference type="InterPro" id="IPR038763">
    <property type="entry name" value="DHH_sf"/>
</dbReference>
<gene>
    <name evidence="9" type="ORF">SAMN05443428_10418</name>
</gene>
<comment type="similarity">
    <text evidence="1">Belongs to the RecJ family.</text>
</comment>
<name>A0A1T4WV33_9CLOT</name>
<dbReference type="NCBIfam" id="TIGR00644">
    <property type="entry name" value="recJ"/>
    <property type="match status" value="1"/>
</dbReference>
<dbReference type="GO" id="GO:0006310">
    <property type="term" value="P:DNA recombination"/>
    <property type="evidence" value="ECO:0007669"/>
    <property type="project" value="InterPro"/>
</dbReference>
<organism evidence="9 10">
    <name type="scientific">Caloramator quimbayensis</name>
    <dbReference type="NCBI Taxonomy" id="1147123"/>
    <lineage>
        <taxon>Bacteria</taxon>
        <taxon>Bacillati</taxon>
        <taxon>Bacillota</taxon>
        <taxon>Clostridia</taxon>
        <taxon>Eubacteriales</taxon>
        <taxon>Clostridiaceae</taxon>
        <taxon>Caloramator</taxon>
    </lineage>
</organism>
<dbReference type="SUPFAM" id="SSF64182">
    <property type="entry name" value="DHH phosphoesterases"/>
    <property type="match status" value="1"/>
</dbReference>
<evidence type="ECO:0000256" key="1">
    <source>
        <dbReference type="ARBA" id="ARBA00005915"/>
    </source>
</evidence>
<dbReference type="Pfam" id="PF01368">
    <property type="entry name" value="DHH"/>
    <property type="match status" value="1"/>
</dbReference>
<dbReference type="AlphaFoldDB" id="A0A1T4WV33"/>
<dbReference type="GO" id="GO:0003676">
    <property type="term" value="F:nucleic acid binding"/>
    <property type="evidence" value="ECO:0007669"/>
    <property type="project" value="InterPro"/>
</dbReference>
<dbReference type="Gene3D" id="3.10.310.30">
    <property type="match status" value="1"/>
</dbReference>